<dbReference type="InterPro" id="IPR026960">
    <property type="entry name" value="RVT-Znf"/>
</dbReference>
<keyword evidence="2" id="KW-1185">Reference proteome</keyword>
<dbReference type="Pfam" id="PF00078">
    <property type="entry name" value="RVT_1"/>
    <property type="match status" value="1"/>
</dbReference>
<feature type="domain" description="Reverse transcriptase" evidence="1">
    <location>
        <begin position="172"/>
        <end position="423"/>
    </location>
</feature>
<dbReference type="InterPro" id="IPR043502">
    <property type="entry name" value="DNA/RNA_pol_sf"/>
</dbReference>
<dbReference type="KEGG" id="rsz:130511390"/>
<evidence type="ECO:0000313" key="3">
    <source>
        <dbReference type="RefSeq" id="XP_056864333.1"/>
    </source>
</evidence>
<name>A0A9W3DLL4_RAPSA</name>
<dbReference type="CDD" id="cd01650">
    <property type="entry name" value="RT_nLTR_like"/>
    <property type="match status" value="1"/>
</dbReference>
<sequence length="903" mass="104140">MTTQLSNTEEWYKKEELENLRQELNEEYHNEEVYWLLQSRLTWLRAGDKNTKFFHAVTKNRRAHNTIHSLIDDEGKEWYAEKDLGAIAEQYFKLLFTSEDVGIEFEDWNDIPPVVTAAQNEKLLEPVTMEEVRKAVFDINPQKCPGPDGMNGMFFQQFWETSAEDITRMVDNFFKSGKMEDGLNCTNICLIPKIPGAKRMSEFRPISLCNVAFKVISKLLAKRLKKIMSSVISETQAAFVEGRLISDNILVVEWRFLDKTMATLGFAEGWRKLIMSCVSSVQYQVLINGTPYGHIEPTRGLRQGDPLSPYLFVMCTEMLVQRLKKAENEGQISGLQVARGAPPVSHLLFADDSMLYCKGDSVELDRMIQVLHQYSLLSGQQINYQKSSVYFGKRIPQEKRQEIMAKLKIDKLGGDGIYLGLPEAFGGSKVSVLQYLKENLNKKMQGWQMKFLSPGGGVIMSLMSEFWWKETRGMHWTSWEAMCKPKECGGLGFKDLEAFNLALLGKQLWRMIINKNSLLARIYKSRYFKNTDPLNAKLGSRPLYAWRSIHAAQKLIQAGARVIIGNGKGTKLWQERWLNRKPASKVQSMKRQQSPTSVCLADDMKVSELLQSNGRDWNTELIEELFSEEVRDKIYDITPAGKESDDSYAWDYTKTGHYTVKSGYWVQVNIINARQETQEILQPGLDVLYQMIWKLETSPKIHPFLWRCLKNSLPVAGNMYSRHISKDSRCIRCGQEDETVNHLLFTCPYARLIWAMSPIHAPPQGTYSNSLYTNLHWVLNLKKEYPNEEVYELLVPWLLWRIRKNRNEYLFRGKDYSAHDTIQKAKEDEAEWRGRNEAEVVEVKHPLTKTAGARWKPPPNQWLMCNSDGAWRKESRDGGVGWVLRNNQGLLSWIGAKKVRGMN</sequence>
<evidence type="ECO:0000313" key="2">
    <source>
        <dbReference type="Proteomes" id="UP000504610"/>
    </source>
</evidence>
<protein>
    <submittedName>
        <fullName evidence="3">Uncharacterized protein LOC130511390</fullName>
    </submittedName>
</protein>
<dbReference type="PANTHER" id="PTHR33116">
    <property type="entry name" value="REVERSE TRANSCRIPTASE ZINC-BINDING DOMAIN-CONTAINING PROTEIN-RELATED-RELATED"/>
    <property type="match status" value="1"/>
</dbReference>
<dbReference type="RefSeq" id="XP_056864333.1">
    <property type="nucleotide sequence ID" value="XM_057008353.1"/>
</dbReference>
<dbReference type="Pfam" id="PF13966">
    <property type="entry name" value="zf-RVT"/>
    <property type="match status" value="1"/>
</dbReference>
<reference evidence="3" key="2">
    <citation type="submission" date="2025-08" db="UniProtKB">
        <authorList>
            <consortium name="RefSeq"/>
        </authorList>
    </citation>
    <scope>IDENTIFICATION</scope>
    <source>
        <tissue evidence="3">Leaf</tissue>
    </source>
</reference>
<dbReference type="OrthoDB" id="1112764at2759"/>
<dbReference type="AlphaFoldDB" id="A0A9W3DLL4"/>
<dbReference type="GeneID" id="130511390"/>
<dbReference type="InterPro" id="IPR000477">
    <property type="entry name" value="RT_dom"/>
</dbReference>
<dbReference type="PROSITE" id="PS50878">
    <property type="entry name" value="RT_POL"/>
    <property type="match status" value="1"/>
</dbReference>
<dbReference type="Proteomes" id="UP000504610">
    <property type="component" value="Chromosome 4"/>
</dbReference>
<dbReference type="PANTHER" id="PTHR33116:SF86">
    <property type="entry name" value="REVERSE TRANSCRIPTASE DOMAIN-CONTAINING PROTEIN"/>
    <property type="match status" value="1"/>
</dbReference>
<organism evidence="2 3">
    <name type="scientific">Raphanus sativus</name>
    <name type="common">Radish</name>
    <name type="synonym">Raphanus raphanistrum var. sativus</name>
    <dbReference type="NCBI Taxonomy" id="3726"/>
    <lineage>
        <taxon>Eukaryota</taxon>
        <taxon>Viridiplantae</taxon>
        <taxon>Streptophyta</taxon>
        <taxon>Embryophyta</taxon>
        <taxon>Tracheophyta</taxon>
        <taxon>Spermatophyta</taxon>
        <taxon>Magnoliopsida</taxon>
        <taxon>eudicotyledons</taxon>
        <taxon>Gunneridae</taxon>
        <taxon>Pentapetalae</taxon>
        <taxon>rosids</taxon>
        <taxon>malvids</taxon>
        <taxon>Brassicales</taxon>
        <taxon>Brassicaceae</taxon>
        <taxon>Brassiceae</taxon>
        <taxon>Raphanus</taxon>
    </lineage>
</organism>
<evidence type="ECO:0000259" key="1">
    <source>
        <dbReference type="PROSITE" id="PS50878"/>
    </source>
</evidence>
<gene>
    <name evidence="3" type="primary">LOC130511390</name>
</gene>
<accession>A0A9W3DLL4</accession>
<proteinExistence type="predicted"/>
<reference evidence="2" key="1">
    <citation type="journal article" date="2019" name="Database">
        <title>The radish genome database (RadishGD): an integrated information resource for radish genomics.</title>
        <authorList>
            <person name="Yu H.J."/>
            <person name="Baek S."/>
            <person name="Lee Y.J."/>
            <person name="Cho A."/>
            <person name="Mun J.H."/>
        </authorList>
    </citation>
    <scope>NUCLEOTIDE SEQUENCE [LARGE SCALE GENOMIC DNA]</scope>
    <source>
        <strain evidence="2">cv. WK10039</strain>
    </source>
</reference>
<dbReference type="SUPFAM" id="SSF56672">
    <property type="entry name" value="DNA/RNA polymerases"/>
    <property type="match status" value="1"/>
</dbReference>